<feature type="region of interest" description="Disordered" evidence="4">
    <location>
        <begin position="484"/>
        <end position="544"/>
    </location>
</feature>
<keyword evidence="3" id="KW-0645">Protease</keyword>
<comment type="caution">
    <text evidence="8">The sequence shown here is derived from an EMBL/GenBank/DDBJ whole genome shotgun (WGS) entry which is preliminary data.</text>
</comment>
<dbReference type="CDD" id="cd05471">
    <property type="entry name" value="pepsin_like"/>
    <property type="match status" value="1"/>
</dbReference>
<name>A0A0W0FVT1_MONRR</name>
<feature type="domain" description="Peptidase A1" evidence="7">
    <location>
        <begin position="58"/>
        <end position="393"/>
    </location>
</feature>
<keyword evidence="3" id="KW-0378">Hydrolase</keyword>
<feature type="transmembrane region" description="Helical" evidence="5">
    <location>
        <begin position="452"/>
        <end position="475"/>
    </location>
</feature>
<dbReference type="PROSITE" id="PS51767">
    <property type="entry name" value="PEPTIDASE_A1"/>
    <property type="match status" value="1"/>
</dbReference>
<dbReference type="GO" id="GO:0004190">
    <property type="term" value="F:aspartic-type endopeptidase activity"/>
    <property type="evidence" value="ECO:0007669"/>
    <property type="project" value="UniProtKB-KW"/>
</dbReference>
<evidence type="ECO:0000256" key="6">
    <source>
        <dbReference type="SAM" id="SignalP"/>
    </source>
</evidence>
<evidence type="ECO:0000256" key="1">
    <source>
        <dbReference type="ARBA" id="ARBA00007447"/>
    </source>
</evidence>
<evidence type="ECO:0000313" key="8">
    <source>
        <dbReference type="EMBL" id="KTB40503.1"/>
    </source>
</evidence>
<dbReference type="PANTHER" id="PTHR47966">
    <property type="entry name" value="BETA-SITE APP-CLEAVING ENZYME, ISOFORM A-RELATED"/>
    <property type="match status" value="1"/>
</dbReference>
<sequence length="544" mass="58582">MRLISSFSIPLTSLLCLTNALHLKIEGRHRNFLDEIALSRRGNLNGTSPLNNSADISYYANINLNGDTFSVLIDTGSADLWVAGTVPGAKSTGKQAGVEYAVGKVQGPIKTAEVTFASFKVPNQAYLEIRPDDENKQGTGLVGLGPHDNSNIYSTLKTNAGVPLLDSIFMQNTSTPNYLAIQLGRLEDPSDAFPGDISIGETLPELSAVTSQPKLPVTIVPLRKKGNQHFQILLDADGIIGPDNKSVVFTSAVSGTKNPKQATALVDTGFSLTQVPPTVAEDFYGRLTGAQLVNISSVGGPAWIVPCNQEVNLTFAIGGQRYPIHPLDATLDPKILNISPIQNSNGDNCCIGMFQPFSFKVTNDPTYDIILGMSFLRNAYTLFNFGDFVAGSNGTKRGNPYIQMLSTTEPSEAHSDFVQVRLEGVDTTDGQTLGPGKQRNSTPGNNTKSNRALYLGLAIAAGSLAVLLLIFACFYRRRRNGNVSKPGGSLGAYSRLSVPAPDMRDQSTPFNPQQLYDAPQQANQAPAPYQNQDNPYPNPWDARR</sequence>
<dbReference type="Proteomes" id="UP000054988">
    <property type="component" value="Unassembled WGS sequence"/>
</dbReference>
<dbReference type="PANTHER" id="PTHR47966:SF51">
    <property type="entry name" value="BETA-SITE APP-CLEAVING ENZYME, ISOFORM A-RELATED"/>
    <property type="match status" value="1"/>
</dbReference>
<keyword evidence="5" id="KW-1133">Transmembrane helix</keyword>
<dbReference type="InterPro" id="IPR001969">
    <property type="entry name" value="Aspartic_peptidase_AS"/>
</dbReference>
<dbReference type="InterPro" id="IPR001461">
    <property type="entry name" value="Aspartic_peptidase_A1"/>
</dbReference>
<dbReference type="SUPFAM" id="SSF50630">
    <property type="entry name" value="Acid proteases"/>
    <property type="match status" value="1"/>
</dbReference>
<evidence type="ECO:0000256" key="5">
    <source>
        <dbReference type="SAM" id="Phobius"/>
    </source>
</evidence>
<dbReference type="InterPro" id="IPR034164">
    <property type="entry name" value="Pepsin-like_dom"/>
</dbReference>
<evidence type="ECO:0000313" key="9">
    <source>
        <dbReference type="Proteomes" id="UP000054988"/>
    </source>
</evidence>
<keyword evidence="2 3" id="KW-0064">Aspartyl protease</keyword>
<accession>A0A0W0FVT1</accession>
<protein>
    <recommendedName>
        <fullName evidence="7">Peptidase A1 domain-containing protein</fullName>
    </recommendedName>
</protein>
<organism evidence="8 9">
    <name type="scientific">Moniliophthora roreri</name>
    <name type="common">Frosty pod rot fungus</name>
    <name type="synonym">Monilia roreri</name>
    <dbReference type="NCBI Taxonomy" id="221103"/>
    <lineage>
        <taxon>Eukaryota</taxon>
        <taxon>Fungi</taxon>
        <taxon>Dikarya</taxon>
        <taxon>Basidiomycota</taxon>
        <taxon>Agaricomycotina</taxon>
        <taxon>Agaricomycetes</taxon>
        <taxon>Agaricomycetidae</taxon>
        <taxon>Agaricales</taxon>
        <taxon>Marasmiineae</taxon>
        <taxon>Marasmiaceae</taxon>
        <taxon>Moniliophthora</taxon>
    </lineage>
</organism>
<evidence type="ECO:0000256" key="4">
    <source>
        <dbReference type="SAM" id="MobiDB-lite"/>
    </source>
</evidence>
<feature type="compositionally biased region" description="Low complexity" evidence="4">
    <location>
        <begin position="516"/>
        <end position="535"/>
    </location>
</feature>
<dbReference type="PRINTS" id="PR00792">
    <property type="entry name" value="PEPSIN"/>
</dbReference>
<gene>
    <name evidence="8" type="ORF">WG66_6886</name>
</gene>
<feature type="region of interest" description="Disordered" evidence="4">
    <location>
        <begin position="427"/>
        <end position="446"/>
    </location>
</feature>
<dbReference type="PROSITE" id="PS00141">
    <property type="entry name" value="ASP_PROTEASE"/>
    <property type="match status" value="1"/>
</dbReference>
<feature type="signal peptide" evidence="6">
    <location>
        <begin position="1"/>
        <end position="20"/>
    </location>
</feature>
<keyword evidence="5" id="KW-0472">Membrane</keyword>
<dbReference type="InterPro" id="IPR033121">
    <property type="entry name" value="PEPTIDASE_A1"/>
</dbReference>
<proteinExistence type="inferred from homology"/>
<reference evidence="8 9" key="1">
    <citation type="submission" date="2015-12" db="EMBL/GenBank/DDBJ databases">
        <title>Draft genome sequence of Moniliophthora roreri, the causal agent of frosty pod rot of cacao.</title>
        <authorList>
            <person name="Aime M.C."/>
            <person name="Diaz-Valderrama J.R."/>
            <person name="Kijpornyongpan T."/>
            <person name="Phillips-Mora W."/>
        </authorList>
    </citation>
    <scope>NUCLEOTIDE SEQUENCE [LARGE SCALE GENOMIC DNA]</scope>
    <source>
        <strain evidence="8 9">MCA 2952</strain>
    </source>
</reference>
<comment type="similarity">
    <text evidence="1 3">Belongs to the peptidase A1 family.</text>
</comment>
<dbReference type="Pfam" id="PF00026">
    <property type="entry name" value="Asp"/>
    <property type="match status" value="1"/>
</dbReference>
<feature type="chain" id="PRO_5006902121" description="Peptidase A1 domain-containing protein" evidence="6">
    <location>
        <begin position="21"/>
        <end position="544"/>
    </location>
</feature>
<dbReference type="InterPro" id="IPR021109">
    <property type="entry name" value="Peptidase_aspartic_dom_sf"/>
</dbReference>
<dbReference type="Gene3D" id="2.40.70.10">
    <property type="entry name" value="Acid Proteases"/>
    <property type="match status" value="2"/>
</dbReference>
<dbReference type="GO" id="GO:0006508">
    <property type="term" value="P:proteolysis"/>
    <property type="evidence" value="ECO:0007669"/>
    <property type="project" value="UniProtKB-KW"/>
</dbReference>
<evidence type="ECO:0000256" key="2">
    <source>
        <dbReference type="ARBA" id="ARBA00022750"/>
    </source>
</evidence>
<dbReference type="eggNOG" id="KOG1339">
    <property type="taxonomic scope" value="Eukaryota"/>
</dbReference>
<dbReference type="EMBL" id="LATX01001573">
    <property type="protein sequence ID" value="KTB40503.1"/>
    <property type="molecule type" value="Genomic_DNA"/>
</dbReference>
<evidence type="ECO:0000259" key="7">
    <source>
        <dbReference type="PROSITE" id="PS51767"/>
    </source>
</evidence>
<dbReference type="AlphaFoldDB" id="A0A0W0FVT1"/>
<keyword evidence="5" id="KW-0812">Transmembrane</keyword>
<keyword evidence="6" id="KW-0732">Signal</keyword>
<evidence type="ECO:0000256" key="3">
    <source>
        <dbReference type="RuleBase" id="RU000454"/>
    </source>
</evidence>